<reference evidence="1" key="1">
    <citation type="submission" date="2022-12" db="EMBL/GenBank/DDBJ databases">
        <title>Draft genome assemblies for two species of Escallonia (Escalloniales).</title>
        <authorList>
            <person name="Chanderbali A."/>
            <person name="Dervinis C."/>
            <person name="Anghel I."/>
            <person name="Soltis D."/>
            <person name="Soltis P."/>
            <person name="Zapata F."/>
        </authorList>
    </citation>
    <scope>NUCLEOTIDE SEQUENCE</scope>
    <source>
        <strain evidence="1">UCBG92.1500</strain>
        <tissue evidence="1">Leaf</tissue>
    </source>
</reference>
<accession>A0AA88R7B2</accession>
<evidence type="ECO:0000313" key="1">
    <source>
        <dbReference type="EMBL" id="KAK2983512.1"/>
    </source>
</evidence>
<sequence>MASEIRGATIGATIDFMGSATPDTGPWATNPELLISAISRREFAPCTASHNLGSTFTGGKAEVEINNVEAVTVALRRAKLLRETRLEKRVGRDPKHIPFEPACFYALIGFNPVLQLVGLDL</sequence>
<keyword evidence="2" id="KW-1185">Reference proteome</keyword>
<dbReference type="EMBL" id="JAVXUO010001311">
    <property type="protein sequence ID" value="KAK2983512.1"/>
    <property type="molecule type" value="Genomic_DNA"/>
</dbReference>
<proteinExistence type="predicted"/>
<protein>
    <submittedName>
        <fullName evidence="1">Uncharacterized protein</fullName>
    </submittedName>
</protein>
<name>A0AA88R7B2_9ASTE</name>
<organism evidence="1 2">
    <name type="scientific">Escallonia rubra</name>
    <dbReference type="NCBI Taxonomy" id="112253"/>
    <lineage>
        <taxon>Eukaryota</taxon>
        <taxon>Viridiplantae</taxon>
        <taxon>Streptophyta</taxon>
        <taxon>Embryophyta</taxon>
        <taxon>Tracheophyta</taxon>
        <taxon>Spermatophyta</taxon>
        <taxon>Magnoliopsida</taxon>
        <taxon>eudicotyledons</taxon>
        <taxon>Gunneridae</taxon>
        <taxon>Pentapetalae</taxon>
        <taxon>asterids</taxon>
        <taxon>campanulids</taxon>
        <taxon>Escalloniales</taxon>
        <taxon>Escalloniaceae</taxon>
        <taxon>Escallonia</taxon>
    </lineage>
</organism>
<comment type="caution">
    <text evidence="1">The sequence shown here is derived from an EMBL/GenBank/DDBJ whole genome shotgun (WGS) entry which is preliminary data.</text>
</comment>
<dbReference type="AlphaFoldDB" id="A0AA88R7B2"/>
<gene>
    <name evidence="1" type="ORF">RJ640_023046</name>
</gene>
<evidence type="ECO:0000313" key="2">
    <source>
        <dbReference type="Proteomes" id="UP001187471"/>
    </source>
</evidence>
<dbReference type="Proteomes" id="UP001187471">
    <property type="component" value="Unassembled WGS sequence"/>
</dbReference>